<organism evidence="7">
    <name type="scientific">Culicoides sonorensis</name>
    <name type="common">Biting midge</name>
    <dbReference type="NCBI Taxonomy" id="179676"/>
    <lineage>
        <taxon>Eukaryota</taxon>
        <taxon>Metazoa</taxon>
        <taxon>Ecdysozoa</taxon>
        <taxon>Arthropoda</taxon>
        <taxon>Hexapoda</taxon>
        <taxon>Insecta</taxon>
        <taxon>Pterygota</taxon>
        <taxon>Neoptera</taxon>
        <taxon>Endopterygota</taxon>
        <taxon>Diptera</taxon>
        <taxon>Nematocera</taxon>
        <taxon>Chironomoidea</taxon>
        <taxon>Ceratopogonidae</taxon>
        <taxon>Ceratopogoninae</taxon>
        <taxon>Culicoides</taxon>
        <taxon>Monoculicoides</taxon>
    </lineage>
</organism>
<evidence type="ECO:0000256" key="5">
    <source>
        <dbReference type="ARBA" id="ARBA00023157"/>
    </source>
</evidence>
<dbReference type="PANTHER" id="PTHR11857:SF46">
    <property type="entry name" value="GENERAL ODORANT-BINDING PROTEIN 99A-RELATED"/>
    <property type="match status" value="1"/>
</dbReference>
<accession>A0A336MM47</accession>
<protein>
    <submittedName>
        <fullName evidence="7">CSON002088 protein</fullName>
    </submittedName>
</protein>
<evidence type="ECO:0000313" key="7">
    <source>
        <dbReference type="EMBL" id="SSX30129.1"/>
    </source>
</evidence>
<dbReference type="SMART" id="SM00708">
    <property type="entry name" value="PhBP"/>
    <property type="match status" value="1"/>
</dbReference>
<dbReference type="GO" id="GO:0005615">
    <property type="term" value="C:extracellular space"/>
    <property type="evidence" value="ECO:0007669"/>
    <property type="project" value="TreeGrafter"/>
</dbReference>
<evidence type="ECO:0000256" key="6">
    <source>
        <dbReference type="SAM" id="SignalP"/>
    </source>
</evidence>
<comment type="subcellular location">
    <subcellularLocation>
        <location evidence="1">Secreted</location>
    </subcellularLocation>
</comment>
<evidence type="ECO:0000256" key="2">
    <source>
        <dbReference type="ARBA" id="ARBA00008098"/>
    </source>
</evidence>
<dbReference type="OMA" id="TKCVDAK"/>
<dbReference type="EMBL" id="UFQT01001346">
    <property type="protein sequence ID" value="SSX30129.1"/>
    <property type="molecule type" value="Genomic_DNA"/>
</dbReference>
<sequence length="141" mass="16168">MKFLIVLSVIALALADEYKVRTTDDLQVFREECGKELNIPAERLEKFKMWDFGDDEVGRCYIRCSFKKFPIFDDKTGPLVDNLVKQLVAGGNKTEEEVRAEVTKCVDAKKDDENECSWAFRGFTCFKTANLQLIRASVKKV</sequence>
<dbReference type="Pfam" id="PF01395">
    <property type="entry name" value="PBP_GOBP"/>
    <property type="match status" value="1"/>
</dbReference>
<evidence type="ECO:0000256" key="3">
    <source>
        <dbReference type="ARBA" id="ARBA00022525"/>
    </source>
</evidence>
<evidence type="ECO:0000256" key="4">
    <source>
        <dbReference type="ARBA" id="ARBA00022729"/>
    </source>
</evidence>
<dbReference type="SUPFAM" id="SSF47565">
    <property type="entry name" value="Insect pheromone/odorant-binding proteins"/>
    <property type="match status" value="1"/>
</dbReference>
<feature type="signal peptide" evidence="6">
    <location>
        <begin position="1"/>
        <end position="15"/>
    </location>
</feature>
<reference evidence="7" key="1">
    <citation type="submission" date="2018-07" db="EMBL/GenBank/DDBJ databases">
        <authorList>
            <person name="Quirk P.G."/>
            <person name="Krulwich T.A."/>
        </authorList>
    </citation>
    <scope>NUCLEOTIDE SEQUENCE</scope>
</reference>
<gene>
    <name evidence="7" type="primary">CSON002088</name>
</gene>
<keyword evidence="4 6" id="KW-0732">Signal</keyword>
<dbReference type="InterPro" id="IPR006170">
    <property type="entry name" value="PBP/GOBP"/>
</dbReference>
<dbReference type="CDD" id="cd23992">
    <property type="entry name" value="PBP_GOBP"/>
    <property type="match status" value="1"/>
</dbReference>
<dbReference type="PANTHER" id="PTHR11857">
    <property type="entry name" value="ODORANT BINDING PROTEIN-RELATED"/>
    <property type="match status" value="1"/>
</dbReference>
<name>A0A336MM47_CULSO</name>
<proteinExistence type="inferred from homology"/>
<feature type="chain" id="PRO_5016338925" evidence="6">
    <location>
        <begin position="16"/>
        <end position="141"/>
    </location>
</feature>
<dbReference type="GO" id="GO:0007608">
    <property type="term" value="P:sensory perception of smell"/>
    <property type="evidence" value="ECO:0007669"/>
    <property type="project" value="TreeGrafter"/>
</dbReference>
<dbReference type="Gene3D" id="1.10.238.20">
    <property type="entry name" value="Pheromone/general odorant binding protein domain"/>
    <property type="match status" value="1"/>
</dbReference>
<keyword evidence="3" id="KW-0964">Secreted</keyword>
<keyword evidence="5" id="KW-1015">Disulfide bond</keyword>
<dbReference type="InterPro" id="IPR036728">
    <property type="entry name" value="PBP_GOBP_sf"/>
</dbReference>
<dbReference type="VEuPathDB" id="VectorBase:CSON002088"/>
<dbReference type="GO" id="GO:0005549">
    <property type="term" value="F:odorant binding"/>
    <property type="evidence" value="ECO:0007669"/>
    <property type="project" value="InterPro"/>
</dbReference>
<dbReference type="AlphaFoldDB" id="A0A336MM47"/>
<evidence type="ECO:0000256" key="1">
    <source>
        <dbReference type="ARBA" id="ARBA00004613"/>
    </source>
</evidence>
<comment type="similarity">
    <text evidence="2">Belongs to the PBP/GOBP family.</text>
</comment>